<evidence type="ECO:0000313" key="3">
    <source>
        <dbReference type="Proteomes" id="UP001316087"/>
    </source>
</evidence>
<dbReference type="InterPro" id="IPR006171">
    <property type="entry name" value="TOPRIM_dom"/>
</dbReference>
<proteinExistence type="predicted"/>
<accession>A0ABS9UF67</accession>
<evidence type="ECO:0000259" key="1">
    <source>
        <dbReference type="Pfam" id="PF01751"/>
    </source>
</evidence>
<keyword evidence="3" id="KW-1185">Reference proteome</keyword>
<reference evidence="2 3" key="1">
    <citation type="submission" date="2022-03" db="EMBL/GenBank/DDBJ databases">
        <authorList>
            <person name="Jo J.-H."/>
            <person name="Im W.-T."/>
        </authorList>
    </citation>
    <scope>NUCLEOTIDE SEQUENCE [LARGE SCALE GENOMIC DNA]</scope>
    <source>
        <strain evidence="2 3">MA9</strain>
    </source>
</reference>
<protein>
    <submittedName>
        <fullName evidence="2">Toprim domain-containing protein</fullName>
    </submittedName>
</protein>
<dbReference type="Pfam" id="PF01751">
    <property type="entry name" value="Toprim"/>
    <property type="match status" value="1"/>
</dbReference>
<sequence>MGKCIIVEGRADKLRIEPILAENVTILCTNGTISEVDLIDLLAAYEQDEIVTFFDADKNGEKLRKLMNRVYPEAQQFIIPQQYNEVEKTPIVILRDLLQQAKFLVR</sequence>
<dbReference type="PANTHER" id="PTHR39156:SF2">
    <property type="entry name" value="DNA PRIMASE (BACTERIAL TYPE) AND SMALL PRIMASE-LIKE PROTEINS"/>
    <property type="match status" value="1"/>
</dbReference>
<dbReference type="SUPFAM" id="SSF110455">
    <property type="entry name" value="Toprim domain"/>
    <property type="match status" value="1"/>
</dbReference>
<organism evidence="2 3">
    <name type="scientific">Solibacillus palustris</name>
    <dbReference type="NCBI Taxonomy" id="2908203"/>
    <lineage>
        <taxon>Bacteria</taxon>
        <taxon>Bacillati</taxon>
        <taxon>Bacillota</taxon>
        <taxon>Bacilli</taxon>
        <taxon>Bacillales</taxon>
        <taxon>Caryophanaceae</taxon>
        <taxon>Solibacillus</taxon>
    </lineage>
</organism>
<dbReference type="Gene3D" id="3.40.1360.10">
    <property type="match status" value="1"/>
</dbReference>
<comment type="caution">
    <text evidence="2">The sequence shown here is derived from an EMBL/GenBank/DDBJ whole genome shotgun (WGS) entry which is preliminary data.</text>
</comment>
<gene>
    <name evidence="2" type="ORF">LZ480_14055</name>
</gene>
<dbReference type="EMBL" id="JAKZFC010000005">
    <property type="protein sequence ID" value="MCH7322998.1"/>
    <property type="molecule type" value="Genomic_DNA"/>
</dbReference>
<name>A0ABS9UF67_9BACL</name>
<dbReference type="PANTHER" id="PTHR39156">
    <property type="entry name" value="RIBONUCLEASE M5"/>
    <property type="match status" value="1"/>
</dbReference>
<feature type="domain" description="Toprim" evidence="1">
    <location>
        <begin position="5"/>
        <end position="67"/>
    </location>
</feature>
<dbReference type="Proteomes" id="UP001316087">
    <property type="component" value="Unassembled WGS sequence"/>
</dbReference>
<evidence type="ECO:0000313" key="2">
    <source>
        <dbReference type="EMBL" id="MCH7322998.1"/>
    </source>
</evidence>
<dbReference type="RefSeq" id="WP_241370161.1">
    <property type="nucleotide sequence ID" value="NZ_JAKZFC010000005.1"/>
</dbReference>